<dbReference type="FunFam" id="2.80.10.50:FF:000013">
    <property type="entry name" value="Interleukin-1"/>
    <property type="match status" value="2"/>
</dbReference>
<dbReference type="InterPro" id="IPR000975">
    <property type="entry name" value="IL-1_fam"/>
</dbReference>
<dbReference type="AlphaFoldDB" id="A0A5N4CDE5"/>
<dbReference type="PANTHER" id="PTHR10078">
    <property type="entry name" value="INTERLEUKIN-1 FAMILY MEMBER"/>
    <property type="match status" value="1"/>
</dbReference>
<dbReference type="STRING" id="9838.ENSCDRP00005017269"/>
<accession>A0A5N4CDE5</accession>
<dbReference type="GO" id="GO:0010628">
    <property type="term" value="P:positive regulation of gene expression"/>
    <property type="evidence" value="ECO:0007669"/>
    <property type="project" value="TreeGrafter"/>
</dbReference>
<reference evidence="7 8" key="1">
    <citation type="journal article" date="2019" name="Mol. Ecol. Resour.">
        <title>Improving Illumina assemblies with Hi-C and long reads: an example with the North African dromedary.</title>
        <authorList>
            <person name="Elbers J.P."/>
            <person name="Rogers M.F."/>
            <person name="Perelman P.L."/>
            <person name="Proskuryakova A.A."/>
            <person name="Serdyukova N.A."/>
            <person name="Johnson W.E."/>
            <person name="Horin P."/>
            <person name="Corander J."/>
            <person name="Murphy D."/>
            <person name="Burger P.A."/>
        </authorList>
    </citation>
    <scope>NUCLEOTIDE SEQUENCE [LARGE SCALE GENOMIC DNA]</scope>
    <source>
        <strain evidence="7">Drom800</strain>
        <tissue evidence="7">Blood</tissue>
    </source>
</reference>
<dbReference type="GO" id="GO:0071222">
    <property type="term" value="P:cellular response to lipopolysaccharide"/>
    <property type="evidence" value="ECO:0007669"/>
    <property type="project" value="TreeGrafter"/>
</dbReference>
<dbReference type="GO" id="GO:0002437">
    <property type="term" value="P:inflammatory response to antigenic stimulus"/>
    <property type="evidence" value="ECO:0007669"/>
    <property type="project" value="TreeGrafter"/>
</dbReference>
<dbReference type="Pfam" id="PF00340">
    <property type="entry name" value="IL1"/>
    <property type="match status" value="2"/>
</dbReference>
<dbReference type="CDD" id="cd23300">
    <property type="entry name" value="beta-trefoil_IL36"/>
    <property type="match status" value="2"/>
</dbReference>
<dbReference type="GO" id="GO:0005615">
    <property type="term" value="C:extracellular space"/>
    <property type="evidence" value="ECO:0007669"/>
    <property type="project" value="InterPro"/>
</dbReference>
<proteinExistence type="inferred from homology"/>
<dbReference type="Proteomes" id="UP000299084">
    <property type="component" value="Unassembled WGS sequence"/>
</dbReference>
<keyword evidence="4" id="KW-1015">Disulfide bond</keyword>
<evidence type="ECO:0000256" key="2">
    <source>
        <dbReference type="ARBA" id="ARBA00010448"/>
    </source>
</evidence>
<evidence type="ECO:0000313" key="8">
    <source>
        <dbReference type="Proteomes" id="UP000299084"/>
    </source>
</evidence>
<dbReference type="SUPFAM" id="SSF50353">
    <property type="entry name" value="Cytokine"/>
    <property type="match status" value="2"/>
</dbReference>
<dbReference type="PRINTS" id="PR00264">
    <property type="entry name" value="INTERLEUKIN1"/>
</dbReference>
<sequence>MGQHVFVDSAWFCIPVLTQRDLLHMDAWVLHDSILLRGQLWRYPDEAVRAFYALDLGLSEIHRYSCLCWKGGHIQEGEQVREEGSTWKGKKLDWVGYSIPHPDTCILTFFAVLSSPYPVLWQIQDVNHQVWVLQGRTLKAVPRKDHLVPVTVTLISCQHMETLEKDRGNPIYLGVKEPELCLFCTEVQGQPTLQLKEQNIMELYRQPQPMKPFLFYHDRSGRTSTFESVAFPGWFIASCSDGGCPLIITQDVGKAYTTDFGFTISGFSALRYPSHRLIRDSQQMVWILKGKSLIAVPFSDNIRPVSLAIIACRDTEFYSEGKGTPFYLGIKDQNLCLCCTEIQGIPTLQLQERNIMDLYWETKGQESFLFFSSEEGSTFVFQSVSCPGWFIATSSVVGQPVTLTKERGKTENTNFYLDGEN</sequence>
<evidence type="ECO:0000256" key="6">
    <source>
        <dbReference type="RuleBase" id="RU003753"/>
    </source>
</evidence>
<evidence type="ECO:0000256" key="1">
    <source>
        <dbReference type="ARBA" id="ARBA00004613"/>
    </source>
</evidence>
<keyword evidence="8" id="KW-1185">Reference proteome</keyword>
<dbReference type="InterPro" id="IPR003297">
    <property type="entry name" value="IL-1RA/IL-36"/>
</dbReference>
<evidence type="ECO:0000313" key="7">
    <source>
        <dbReference type="EMBL" id="KAB1256938.1"/>
    </source>
</evidence>
<evidence type="ECO:0000256" key="4">
    <source>
        <dbReference type="ARBA" id="ARBA00023157"/>
    </source>
</evidence>
<comment type="subcellular location">
    <subcellularLocation>
        <location evidence="1 6">Secreted</location>
    </subcellularLocation>
</comment>
<dbReference type="SMART" id="SM00125">
    <property type="entry name" value="IL1"/>
    <property type="match status" value="2"/>
</dbReference>
<dbReference type="InterPro" id="IPR008996">
    <property type="entry name" value="IL1/FGF"/>
</dbReference>
<dbReference type="GO" id="GO:0005125">
    <property type="term" value="F:cytokine activity"/>
    <property type="evidence" value="ECO:0007669"/>
    <property type="project" value="UniProtKB-UniRule"/>
</dbReference>
<dbReference type="Gene3D" id="2.80.10.50">
    <property type="match status" value="2"/>
</dbReference>
<dbReference type="GO" id="GO:0005149">
    <property type="term" value="F:interleukin-1 receptor binding"/>
    <property type="evidence" value="ECO:0007669"/>
    <property type="project" value="UniProtKB-UniRule"/>
</dbReference>
<gene>
    <name evidence="7" type="ORF">Cadr_000029944</name>
</gene>
<dbReference type="PANTHER" id="PTHR10078:SF25">
    <property type="entry name" value="INTERLEUKIN-36 ALPHA"/>
    <property type="match status" value="1"/>
</dbReference>
<dbReference type="GO" id="GO:0019221">
    <property type="term" value="P:cytokine-mediated signaling pathway"/>
    <property type="evidence" value="ECO:0007669"/>
    <property type="project" value="TreeGrafter"/>
</dbReference>
<comment type="caution">
    <text evidence="7">The sequence shown here is derived from an EMBL/GenBank/DDBJ whole genome shotgun (WGS) entry which is preliminary data.</text>
</comment>
<organism evidence="7 8">
    <name type="scientific">Camelus dromedarius</name>
    <name type="common">Dromedary</name>
    <name type="synonym">Arabian camel</name>
    <dbReference type="NCBI Taxonomy" id="9838"/>
    <lineage>
        <taxon>Eukaryota</taxon>
        <taxon>Metazoa</taxon>
        <taxon>Chordata</taxon>
        <taxon>Craniata</taxon>
        <taxon>Vertebrata</taxon>
        <taxon>Euteleostomi</taxon>
        <taxon>Mammalia</taxon>
        <taxon>Eutheria</taxon>
        <taxon>Laurasiatheria</taxon>
        <taxon>Artiodactyla</taxon>
        <taxon>Tylopoda</taxon>
        <taxon>Camelidae</taxon>
        <taxon>Camelus</taxon>
    </lineage>
</organism>
<dbReference type="InterPro" id="IPR020877">
    <property type="entry name" value="IL-1_CS"/>
</dbReference>
<comment type="similarity">
    <text evidence="2 6">Belongs to the IL-1 family.</text>
</comment>
<comment type="function">
    <text evidence="5">Anti-inflammatory antagonist of interleukin-1 family of proinflammatory cytokines such as interleukin-1beta/IL1B and interleukin-1alpha/IL1A. Protects from immune dysregulation and uncontrolled systemic inflammation triggered by IL1 for a range of innate stimulatory agents such as pathogens.</text>
</comment>
<dbReference type="PRINTS" id="PR01360">
    <property type="entry name" value="INTRLEUKIN1X"/>
</dbReference>
<keyword evidence="3 6" id="KW-0964">Secreted</keyword>
<evidence type="ECO:0000256" key="3">
    <source>
        <dbReference type="ARBA" id="ARBA00022525"/>
    </source>
</evidence>
<name>A0A5N4CDE5_CAMDR</name>
<protein>
    <recommendedName>
        <fullName evidence="6">Interleukin-1</fullName>
    </recommendedName>
</protein>
<dbReference type="EMBL" id="JWIN03000028">
    <property type="protein sequence ID" value="KAB1256938.1"/>
    <property type="molecule type" value="Genomic_DNA"/>
</dbReference>
<evidence type="ECO:0000256" key="5">
    <source>
        <dbReference type="ARBA" id="ARBA00034096"/>
    </source>
</evidence>
<dbReference type="PROSITE" id="PS00253">
    <property type="entry name" value="INTERLEUKIN_1"/>
    <property type="match status" value="1"/>
</dbReference>